<keyword evidence="1" id="KW-0812">Transmembrane</keyword>
<proteinExistence type="predicted"/>
<evidence type="ECO:0000256" key="1">
    <source>
        <dbReference type="SAM" id="Phobius"/>
    </source>
</evidence>
<reference evidence="2" key="1">
    <citation type="submission" date="2014-09" db="EMBL/GenBank/DDBJ databases">
        <authorList>
            <person name="Magalhaes I.L.F."/>
            <person name="Oliveira U."/>
            <person name="Santos F.R."/>
            <person name="Vidigal T.H.D.A."/>
            <person name="Brescovit A.D."/>
            <person name="Santos A.J."/>
        </authorList>
    </citation>
    <scope>NUCLEOTIDE SEQUENCE</scope>
    <source>
        <tissue evidence="2">Shoot tissue taken approximately 20 cm above the soil surface</tissue>
    </source>
</reference>
<evidence type="ECO:0000313" key="2">
    <source>
        <dbReference type="EMBL" id="JAD89832.1"/>
    </source>
</evidence>
<reference evidence="2" key="2">
    <citation type="journal article" date="2015" name="Data Brief">
        <title>Shoot transcriptome of the giant reed, Arundo donax.</title>
        <authorList>
            <person name="Barrero R.A."/>
            <person name="Guerrero F.D."/>
            <person name="Moolhuijzen P."/>
            <person name="Goolsby J.A."/>
            <person name="Tidwell J."/>
            <person name="Bellgard S.E."/>
            <person name="Bellgard M.I."/>
        </authorList>
    </citation>
    <scope>NUCLEOTIDE SEQUENCE</scope>
    <source>
        <tissue evidence="2">Shoot tissue taken approximately 20 cm above the soil surface</tissue>
    </source>
</reference>
<sequence length="68" mass="8054">MYYSKRKSRPIKTSLSAQSKLVQGLRKILAFPLFISPLCMPSFTRIYVIFFFSFPICYRYGNLITFQE</sequence>
<organism evidence="2">
    <name type="scientific">Arundo donax</name>
    <name type="common">Giant reed</name>
    <name type="synonym">Donax arundinaceus</name>
    <dbReference type="NCBI Taxonomy" id="35708"/>
    <lineage>
        <taxon>Eukaryota</taxon>
        <taxon>Viridiplantae</taxon>
        <taxon>Streptophyta</taxon>
        <taxon>Embryophyta</taxon>
        <taxon>Tracheophyta</taxon>
        <taxon>Spermatophyta</taxon>
        <taxon>Magnoliopsida</taxon>
        <taxon>Liliopsida</taxon>
        <taxon>Poales</taxon>
        <taxon>Poaceae</taxon>
        <taxon>PACMAD clade</taxon>
        <taxon>Arundinoideae</taxon>
        <taxon>Arundineae</taxon>
        <taxon>Arundo</taxon>
    </lineage>
</organism>
<protein>
    <submittedName>
        <fullName evidence="2">Uncharacterized protein</fullName>
    </submittedName>
</protein>
<name>A0A0A9E1F5_ARUDO</name>
<accession>A0A0A9E1F5</accession>
<keyword evidence="1" id="KW-0472">Membrane</keyword>
<dbReference type="EMBL" id="GBRH01208063">
    <property type="protein sequence ID" value="JAD89832.1"/>
    <property type="molecule type" value="Transcribed_RNA"/>
</dbReference>
<feature type="transmembrane region" description="Helical" evidence="1">
    <location>
        <begin position="28"/>
        <end position="52"/>
    </location>
</feature>
<dbReference type="AlphaFoldDB" id="A0A0A9E1F5"/>
<keyword evidence="1" id="KW-1133">Transmembrane helix</keyword>